<dbReference type="InterPro" id="IPR021333">
    <property type="entry name" value="DUF2946"/>
</dbReference>
<gene>
    <name evidence="2" type="ORF">FSC37_22715</name>
</gene>
<name>A0A5C6TPL4_9BURK</name>
<feature type="chain" id="PRO_5022846332" evidence="1">
    <location>
        <begin position="30"/>
        <end position="127"/>
    </location>
</feature>
<evidence type="ECO:0000313" key="3">
    <source>
        <dbReference type="Proteomes" id="UP000321832"/>
    </source>
</evidence>
<evidence type="ECO:0000313" key="2">
    <source>
        <dbReference type="EMBL" id="TXC62160.1"/>
    </source>
</evidence>
<dbReference type="Pfam" id="PF11162">
    <property type="entry name" value="DUF2946"/>
    <property type="match status" value="1"/>
</dbReference>
<keyword evidence="1" id="KW-0732">Signal</keyword>
<reference evidence="2 3" key="1">
    <citation type="submission" date="2019-08" db="EMBL/GenBank/DDBJ databases">
        <authorList>
            <person name="Khan S.A."/>
            <person name="Jeon C.O."/>
            <person name="Jeong S.E."/>
        </authorList>
    </citation>
    <scope>NUCLEOTIDE SEQUENCE [LARGE SCALE GENOMIC DNA]</scope>
    <source>
        <strain evidence="3">IMCC1728</strain>
    </source>
</reference>
<dbReference type="AlphaFoldDB" id="A0A5C6TPL4"/>
<feature type="signal peptide" evidence="1">
    <location>
        <begin position="1"/>
        <end position="29"/>
    </location>
</feature>
<evidence type="ECO:0000256" key="1">
    <source>
        <dbReference type="SAM" id="SignalP"/>
    </source>
</evidence>
<keyword evidence="3" id="KW-1185">Reference proteome</keyword>
<proteinExistence type="predicted"/>
<protein>
    <submittedName>
        <fullName evidence="2">DUF2946 domain-containing protein</fullName>
    </submittedName>
</protein>
<dbReference type="EMBL" id="VOPW01000002">
    <property type="protein sequence ID" value="TXC62160.1"/>
    <property type="molecule type" value="Genomic_DNA"/>
</dbReference>
<comment type="caution">
    <text evidence="2">The sequence shown here is derived from an EMBL/GenBank/DDBJ whole genome shotgun (WGS) entry which is preliminary data.</text>
</comment>
<organism evidence="2 3">
    <name type="scientific">Piscinibacter aquaticus</name>
    <dbReference type="NCBI Taxonomy" id="392597"/>
    <lineage>
        <taxon>Bacteria</taxon>
        <taxon>Pseudomonadati</taxon>
        <taxon>Pseudomonadota</taxon>
        <taxon>Betaproteobacteria</taxon>
        <taxon>Burkholderiales</taxon>
        <taxon>Sphaerotilaceae</taxon>
        <taxon>Piscinibacter</taxon>
    </lineage>
</organism>
<sequence>MRVARRVVTSWIAILAVLMTALAPAISHAMGARGPVTWTEICTSVGAKRVPVDAEQSGSKSVPGASNLLEHCPYCALHTDGFPVPRALASVASPALVGELLPPAFLHADETLSVWSSAQPRAPPISI</sequence>
<dbReference type="Proteomes" id="UP000321832">
    <property type="component" value="Unassembled WGS sequence"/>
</dbReference>
<accession>A0A5C6TPL4</accession>